<feature type="region of interest" description="Disordered" evidence="1">
    <location>
        <begin position="61"/>
        <end position="103"/>
    </location>
</feature>
<gene>
    <name evidence="2" type="ORF">F8M41_023295</name>
</gene>
<dbReference type="Proteomes" id="UP000439903">
    <property type="component" value="Unassembled WGS sequence"/>
</dbReference>
<keyword evidence="3" id="KW-1185">Reference proteome</keyword>
<name>A0A8H4B0X2_GIGMA</name>
<comment type="caution">
    <text evidence="2">The sequence shown here is derived from an EMBL/GenBank/DDBJ whole genome shotgun (WGS) entry which is preliminary data.</text>
</comment>
<sequence>MIRDIFYSDKIVILAACRMVKDINDDVYVIKFFRALRKDFLPEDFRDRFNGIIKNYFDEKAKSENKKHELDEKEEENKLKKPKYENLQKMKPIILGQKPIPNK</sequence>
<reference evidence="2 3" key="1">
    <citation type="journal article" date="2019" name="Environ. Microbiol.">
        <title>At the nexus of three kingdoms: the genome of the mycorrhizal fungus Gigaspora margarita provides insights into plant, endobacterial and fungal interactions.</title>
        <authorList>
            <person name="Venice F."/>
            <person name="Ghignone S."/>
            <person name="Salvioli di Fossalunga A."/>
            <person name="Amselem J."/>
            <person name="Novero M."/>
            <person name="Xianan X."/>
            <person name="Sedzielewska Toro K."/>
            <person name="Morin E."/>
            <person name="Lipzen A."/>
            <person name="Grigoriev I.V."/>
            <person name="Henrissat B."/>
            <person name="Martin F.M."/>
            <person name="Bonfante P."/>
        </authorList>
    </citation>
    <scope>NUCLEOTIDE SEQUENCE [LARGE SCALE GENOMIC DNA]</scope>
    <source>
        <strain evidence="2 3">BEG34</strain>
    </source>
</reference>
<evidence type="ECO:0000256" key="1">
    <source>
        <dbReference type="SAM" id="MobiDB-lite"/>
    </source>
</evidence>
<accession>A0A8H4B0X2</accession>
<feature type="compositionally biased region" description="Basic and acidic residues" evidence="1">
    <location>
        <begin position="61"/>
        <end position="88"/>
    </location>
</feature>
<evidence type="ECO:0000313" key="2">
    <source>
        <dbReference type="EMBL" id="KAF0551534.1"/>
    </source>
</evidence>
<proteinExistence type="predicted"/>
<organism evidence="2 3">
    <name type="scientific">Gigaspora margarita</name>
    <dbReference type="NCBI Taxonomy" id="4874"/>
    <lineage>
        <taxon>Eukaryota</taxon>
        <taxon>Fungi</taxon>
        <taxon>Fungi incertae sedis</taxon>
        <taxon>Mucoromycota</taxon>
        <taxon>Glomeromycotina</taxon>
        <taxon>Glomeromycetes</taxon>
        <taxon>Diversisporales</taxon>
        <taxon>Gigasporaceae</taxon>
        <taxon>Gigaspora</taxon>
    </lineage>
</organism>
<protein>
    <submittedName>
        <fullName evidence="2">Uncharacterized protein</fullName>
    </submittedName>
</protein>
<evidence type="ECO:0000313" key="3">
    <source>
        <dbReference type="Proteomes" id="UP000439903"/>
    </source>
</evidence>
<dbReference type="EMBL" id="WTPW01000076">
    <property type="protein sequence ID" value="KAF0551534.1"/>
    <property type="molecule type" value="Genomic_DNA"/>
</dbReference>
<dbReference type="AlphaFoldDB" id="A0A8H4B0X2"/>